<dbReference type="GO" id="GO:0004476">
    <property type="term" value="F:mannose-6-phosphate isomerase activity"/>
    <property type="evidence" value="ECO:0007669"/>
    <property type="project" value="UniProtKB-EC"/>
</dbReference>
<dbReference type="GO" id="GO:0005975">
    <property type="term" value="P:carbohydrate metabolic process"/>
    <property type="evidence" value="ECO:0007669"/>
    <property type="project" value="InterPro"/>
</dbReference>
<dbReference type="PANTHER" id="PTHR10309:SF0">
    <property type="entry name" value="MANNOSE-6-PHOSPHATE ISOMERASE"/>
    <property type="match status" value="1"/>
</dbReference>
<dbReference type="GO" id="GO:0005829">
    <property type="term" value="C:cytosol"/>
    <property type="evidence" value="ECO:0007669"/>
    <property type="project" value="TreeGrafter"/>
</dbReference>
<keyword evidence="4 10" id="KW-0479">Metal-binding</keyword>
<organism evidence="14">
    <name type="scientific">uncultured Desulfobacteraceae bacterium</name>
    <dbReference type="NCBI Taxonomy" id="218296"/>
    <lineage>
        <taxon>Bacteria</taxon>
        <taxon>Pseudomonadati</taxon>
        <taxon>Thermodesulfobacteriota</taxon>
        <taxon>Desulfobacteria</taxon>
        <taxon>Desulfobacterales</taxon>
        <taxon>Desulfobacteraceae</taxon>
        <taxon>environmental samples</taxon>
    </lineage>
</organism>
<keyword evidence="5 10" id="KW-0862">Zinc</keyword>
<dbReference type="InterPro" id="IPR016305">
    <property type="entry name" value="Mannose-6-P_Isomerase"/>
</dbReference>
<dbReference type="GO" id="GO:0008270">
    <property type="term" value="F:zinc ion binding"/>
    <property type="evidence" value="ECO:0007669"/>
    <property type="project" value="InterPro"/>
</dbReference>
<evidence type="ECO:0000259" key="12">
    <source>
        <dbReference type="Pfam" id="PF20511"/>
    </source>
</evidence>
<evidence type="ECO:0000256" key="3">
    <source>
        <dbReference type="ARBA" id="ARBA00011956"/>
    </source>
</evidence>
<feature type="compositionally biased region" description="Basic and acidic residues" evidence="11">
    <location>
        <begin position="114"/>
        <end position="123"/>
    </location>
</feature>
<name>A0A484HKR6_9BACT</name>
<evidence type="ECO:0000256" key="7">
    <source>
        <dbReference type="ARBA" id="ARBA00029741"/>
    </source>
</evidence>
<comment type="catalytic activity">
    <reaction evidence="1">
        <text>D-mannose 6-phosphate = D-fructose 6-phosphate</text>
        <dbReference type="Rhea" id="RHEA:12356"/>
        <dbReference type="ChEBI" id="CHEBI:58735"/>
        <dbReference type="ChEBI" id="CHEBI:61527"/>
        <dbReference type="EC" id="5.3.1.8"/>
    </reaction>
</comment>
<keyword evidence="6 14" id="KW-0413">Isomerase</keyword>
<dbReference type="EC" id="5.3.1.8" evidence="3"/>
<proteinExistence type="inferred from homology"/>
<sequence>MKSIARLKNPVMAYDWGSRTLLADFLGRKAPLDPDAAEGPKPEAELWMGAHPKAPSRVETNGEWAPLDRVIEKNPADCLGPETAAKRSGRLPFLFKILAVEKPLSIQVHPTKSQAREGFEKESGQGVPLDARDRNYRDKSAKTEIIHAISPFRLMAGFRPVEDIVKNFQPCRSKALEGALSGLEKRPDPGGLGHFYRSLMTLGAGARAGVIQKAAAAAADSPQNETSRWVLRLHKLYPGDMGVLGPLLFNLIRLEPGQALVIDAGTPHSYLEGLGAELMNNSDNVVRGGLTSKHMDIPGLLKILDWKTGPPLPAAPEKIGKHERVFRANRQDFSLSVLTCAEKPLAARRRGPEVLLCVEGAAKIISGGAPPLVLKKGRSAFVPARAPGYAVSGPCRIYKAGLAGPV</sequence>
<dbReference type="InterPro" id="IPR001250">
    <property type="entry name" value="Man6P_Isoase-1"/>
</dbReference>
<feature type="active site" evidence="9">
    <location>
        <position position="287"/>
    </location>
</feature>
<dbReference type="AlphaFoldDB" id="A0A484HKR6"/>
<feature type="domain" description="Phosphomannose isomerase type I catalytic" evidence="12">
    <location>
        <begin position="5"/>
        <end position="161"/>
    </location>
</feature>
<accession>A0A484HKR6</accession>
<evidence type="ECO:0000256" key="10">
    <source>
        <dbReference type="PIRSR" id="PIRSR001480-2"/>
    </source>
</evidence>
<feature type="binding site" evidence="10">
    <location>
        <position position="268"/>
    </location>
    <ligand>
        <name>Zn(2+)</name>
        <dbReference type="ChEBI" id="CHEBI:29105"/>
    </ligand>
</feature>
<evidence type="ECO:0000256" key="5">
    <source>
        <dbReference type="ARBA" id="ARBA00022833"/>
    </source>
</evidence>
<evidence type="ECO:0000259" key="13">
    <source>
        <dbReference type="Pfam" id="PF21621"/>
    </source>
</evidence>
<dbReference type="GO" id="GO:0009298">
    <property type="term" value="P:GDP-mannose biosynthetic process"/>
    <property type="evidence" value="ECO:0007669"/>
    <property type="project" value="InterPro"/>
</dbReference>
<evidence type="ECO:0000313" key="14">
    <source>
        <dbReference type="EMBL" id="VEN75349.1"/>
    </source>
</evidence>
<evidence type="ECO:0000256" key="1">
    <source>
        <dbReference type="ARBA" id="ARBA00000757"/>
    </source>
</evidence>
<dbReference type="InterPro" id="IPR046457">
    <property type="entry name" value="PMI_typeI_cat"/>
</dbReference>
<dbReference type="PANTHER" id="PTHR10309">
    <property type="entry name" value="MANNOSE-6-PHOSPHATE ISOMERASE"/>
    <property type="match status" value="1"/>
</dbReference>
<reference evidence="14" key="1">
    <citation type="submission" date="2019-01" db="EMBL/GenBank/DDBJ databases">
        <authorList>
            <consortium name="Genoscope - CEA"/>
            <person name="William W."/>
        </authorList>
    </citation>
    <scope>NUCLEOTIDE SEQUENCE</scope>
    <source>
        <strain evidence="14">CR-1</strain>
    </source>
</reference>
<protein>
    <recommendedName>
        <fullName evidence="3">mannose-6-phosphate isomerase</fullName>
        <ecNumber evidence="3">5.3.1.8</ecNumber>
    </recommendedName>
    <alternativeName>
        <fullName evidence="7">Phosphohexomutase</fullName>
    </alternativeName>
    <alternativeName>
        <fullName evidence="8">Phosphomannose isomerase</fullName>
    </alternativeName>
</protein>
<evidence type="ECO:0000256" key="8">
    <source>
        <dbReference type="ARBA" id="ARBA00030762"/>
    </source>
</evidence>
<feature type="region of interest" description="Disordered" evidence="11">
    <location>
        <begin position="111"/>
        <end position="132"/>
    </location>
</feature>
<comment type="cofactor">
    <cofactor evidence="10">
        <name>Zn(2+)</name>
        <dbReference type="ChEBI" id="CHEBI:29105"/>
    </cofactor>
    <text evidence="10">Binds 1 zinc ion per subunit.</text>
</comment>
<dbReference type="EMBL" id="CAACVI010000051">
    <property type="protein sequence ID" value="VEN75349.1"/>
    <property type="molecule type" value="Genomic_DNA"/>
</dbReference>
<dbReference type="InterPro" id="IPR049071">
    <property type="entry name" value="MPI_cupin_dom"/>
</dbReference>
<dbReference type="NCBIfam" id="TIGR00218">
    <property type="entry name" value="manA"/>
    <property type="match status" value="1"/>
</dbReference>
<gene>
    <name evidence="14" type="primary">manA</name>
    <name evidence="14" type="ORF">EPICR_80040</name>
</gene>
<dbReference type="InterPro" id="IPR014710">
    <property type="entry name" value="RmlC-like_jellyroll"/>
</dbReference>
<dbReference type="InterPro" id="IPR011051">
    <property type="entry name" value="RmlC_Cupin_sf"/>
</dbReference>
<evidence type="ECO:0000256" key="2">
    <source>
        <dbReference type="ARBA" id="ARBA00010772"/>
    </source>
</evidence>
<feature type="binding site" evidence="10">
    <location>
        <position position="107"/>
    </location>
    <ligand>
        <name>Zn(2+)</name>
        <dbReference type="ChEBI" id="CHEBI:29105"/>
    </ligand>
</feature>
<evidence type="ECO:0000256" key="11">
    <source>
        <dbReference type="SAM" id="MobiDB-lite"/>
    </source>
</evidence>
<dbReference type="Gene3D" id="1.10.441.10">
    <property type="entry name" value="Phosphomannose Isomerase, domain 2"/>
    <property type="match status" value="1"/>
</dbReference>
<evidence type="ECO:0000256" key="9">
    <source>
        <dbReference type="PIRSR" id="PIRSR001480-1"/>
    </source>
</evidence>
<dbReference type="SUPFAM" id="SSF51182">
    <property type="entry name" value="RmlC-like cupins"/>
    <property type="match status" value="1"/>
</dbReference>
<dbReference type="Pfam" id="PF21621">
    <property type="entry name" value="MPI_cupin_dom"/>
    <property type="match status" value="1"/>
</dbReference>
<evidence type="ECO:0000256" key="4">
    <source>
        <dbReference type="ARBA" id="ARBA00022723"/>
    </source>
</evidence>
<evidence type="ECO:0000256" key="6">
    <source>
        <dbReference type="ARBA" id="ARBA00023235"/>
    </source>
</evidence>
<dbReference type="PRINTS" id="PR00714">
    <property type="entry name" value="MAN6PISMRASE"/>
</dbReference>
<comment type="similarity">
    <text evidence="2">Belongs to the mannose-6-phosphate isomerase type 1 family.</text>
</comment>
<feature type="domain" description="Mannose-6-phosphate isomerase cupin" evidence="13">
    <location>
        <begin position="326"/>
        <end position="397"/>
    </location>
</feature>
<feature type="binding site" evidence="10">
    <location>
        <position position="144"/>
    </location>
    <ligand>
        <name>Zn(2+)</name>
        <dbReference type="ChEBI" id="CHEBI:29105"/>
    </ligand>
</feature>
<dbReference type="PIRSF" id="PIRSF001480">
    <property type="entry name" value="Mannose-6-phosphate_isomerase"/>
    <property type="match status" value="1"/>
</dbReference>
<dbReference type="Gene3D" id="2.60.120.10">
    <property type="entry name" value="Jelly Rolls"/>
    <property type="match status" value="2"/>
</dbReference>
<dbReference type="Pfam" id="PF20511">
    <property type="entry name" value="PMI_typeI_cat"/>
    <property type="match status" value="1"/>
</dbReference>
<dbReference type="CDD" id="cd07011">
    <property type="entry name" value="cupin_PMI_type_I_N"/>
    <property type="match status" value="1"/>
</dbReference>
<feature type="binding site" evidence="10">
    <location>
        <position position="109"/>
    </location>
    <ligand>
        <name>Zn(2+)</name>
        <dbReference type="ChEBI" id="CHEBI:29105"/>
    </ligand>
</feature>